<protein>
    <recommendedName>
        <fullName evidence="2">Nucleotidyltransferase</fullName>
    </recommendedName>
</protein>
<dbReference type="EMBL" id="DSZU01000052">
    <property type="protein sequence ID" value="HGV55067.1"/>
    <property type="molecule type" value="Genomic_DNA"/>
</dbReference>
<name>A0A832LVX1_9BACT</name>
<evidence type="ECO:0008006" key="2">
    <source>
        <dbReference type="Google" id="ProtNLM"/>
    </source>
</evidence>
<accession>A0A832LVX1</accession>
<sequence length="147" mass="17337">MRSYNHFKRAKELLEDSLMNYEPFNSQKDYTEEELKSYDALSFRFVKFVEMALSLMSTLELYLFAEKSDTLRNRLLRLERAGFLKKGELWLQARALRNEVVHTYMPEELERLFANMIELARELLSESILFEKKVLEALGEKNLGIGG</sequence>
<dbReference type="AlphaFoldDB" id="A0A832LVX1"/>
<organism evidence="1">
    <name type="scientific">Caldimicrobium thiodismutans</name>
    <dbReference type="NCBI Taxonomy" id="1653476"/>
    <lineage>
        <taxon>Bacteria</taxon>
        <taxon>Pseudomonadati</taxon>
        <taxon>Thermodesulfobacteriota</taxon>
        <taxon>Thermodesulfobacteria</taxon>
        <taxon>Thermodesulfobacteriales</taxon>
        <taxon>Thermodesulfobacteriaceae</taxon>
        <taxon>Caldimicrobium</taxon>
    </lineage>
</organism>
<reference evidence="1" key="1">
    <citation type="journal article" date="2020" name="mSystems">
        <title>Genome- and Community-Level Interaction Insights into Carbon Utilization and Element Cycling Functions of Hydrothermarchaeota in Hydrothermal Sediment.</title>
        <authorList>
            <person name="Zhou Z."/>
            <person name="Liu Y."/>
            <person name="Xu W."/>
            <person name="Pan J."/>
            <person name="Luo Z.H."/>
            <person name="Li M."/>
        </authorList>
    </citation>
    <scope>NUCLEOTIDE SEQUENCE [LARGE SCALE GENOMIC DNA]</scope>
    <source>
        <strain evidence="1">SpSt-605</strain>
    </source>
</reference>
<comment type="caution">
    <text evidence="1">The sequence shown here is derived from an EMBL/GenBank/DDBJ whole genome shotgun (WGS) entry which is preliminary data.</text>
</comment>
<proteinExistence type="predicted"/>
<dbReference type="Gene3D" id="1.20.120.330">
    <property type="entry name" value="Nucleotidyltransferases domain 2"/>
    <property type="match status" value="1"/>
</dbReference>
<dbReference type="SUPFAM" id="SSF81593">
    <property type="entry name" value="Nucleotidyltransferase substrate binding subunit/domain"/>
    <property type="match status" value="1"/>
</dbReference>
<gene>
    <name evidence="1" type="ORF">ENT73_03125</name>
</gene>
<evidence type="ECO:0000313" key="1">
    <source>
        <dbReference type="EMBL" id="HGV55067.1"/>
    </source>
</evidence>